<feature type="transmembrane region" description="Helical" evidence="1">
    <location>
        <begin position="402"/>
        <end position="425"/>
    </location>
</feature>
<reference evidence="4" key="1">
    <citation type="submission" date="2025-08" db="UniProtKB">
        <authorList>
            <consortium name="Ensembl"/>
        </authorList>
    </citation>
    <scope>IDENTIFICATION</scope>
</reference>
<feature type="domain" description="Reverse transcriptase" evidence="3">
    <location>
        <begin position="1"/>
        <end position="187"/>
    </location>
</feature>
<dbReference type="InterPro" id="IPR000477">
    <property type="entry name" value="RT_dom"/>
</dbReference>
<dbReference type="PANTHER" id="PTHR33332">
    <property type="entry name" value="REVERSE TRANSCRIPTASE DOMAIN-CONTAINING PROTEIN"/>
    <property type="match status" value="1"/>
</dbReference>
<dbReference type="AlphaFoldDB" id="A0A3Q3MGP0"/>
<organism evidence="4 5">
    <name type="scientific">Labrus bergylta</name>
    <name type="common">ballan wrasse</name>
    <dbReference type="NCBI Taxonomy" id="56723"/>
    <lineage>
        <taxon>Eukaryota</taxon>
        <taxon>Metazoa</taxon>
        <taxon>Chordata</taxon>
        <taxon>Craniata</taxon>
        <taxon>Vertebrata</taxon>
        <taxon>Euteleostomi</taxon>
        <taxon>Actinopterygii</taxon>
        <taxon>Neopterygii</taxon>
        <taxon>Teleostei</taxon>
        <taxon>Neoteleostei</taxon>
        <taxon>Acanthomorphata</taxon>
        <taxon>Eupercaria</taxon>
        <taxon>Labriformes</taxon>
        <taxon>Labridae</taxon>
        <taxon>Labrus</taxon>
    </lineage>
</organism>
<dbReference type="InterPro" id="IPR043502">
    <property type="entry name" value="DNA/RNA_pol_sf"/>
</dbReference>
<keyword evidence="1" id="KW-0812">Transmembrane</keyword>
<dbReference type="GeneTree" id="ENSGT01150000286909"/>
<keyword evidence="5" id="KW-1185">Reference proteome</keyword>
<evidence type="ECO:0000256" key="1">
    <source>
        <dbReference type="SAM" id="Phobius"/>
    </source>
</evidence>
<proteinExistence type="predicted"/>
<keyword evidence="2" id="KW-0732">Signal</keyword>
<dbReference type="Proteomes" id="UP000261660">
    <property type="component" value="Unplaced"/>
</dbReference>
<evidence type="ECO:0000256" key="2">
    <source>
        <dbReference type="SAM" id="SignalP"/>
    </source>
</evidence>
<dbReference type="PROSITE" id="PS50878">
    <property type="entry name" value="RT_POL"/>
    <property type="match status" value="1"/>
</dbReference>
<keyword evidence="1" id="KW-0472">Membrane</keyword>
<dbReference type="SUPFAM" id="SSF56672">
    <property type="entry name" value="DNA/RNA polymerases"/>
    <property type="match status" value="1"/>
</dbReference>
<sequence length="433" mass="47127">MAADSGLLTILILLDLSAAFDTISHHTLLDRLASIGITDTPLHWFSSYLSGRTQFTQLGTFKSQPFPVTTGVPQGSVLGPLLFIIYLLPLGHIFRKYNIQFHCYADDTQLYLSTKPTSSLPPTSLTDCLQEIKSWFTCNFLKLNSDKTELLLIGTKSTISKLDSFSLAIDHSSVSPSPQVKSLGVILDSTLSFQAHINNVTRLLISIYVTLIASARPSLPAVLPSSSTPWLHPALTTAAPFSLVSLSSPSTNFNWSRILPLASSPERPLLITSPLSYSSFIGSQLNIASPSKFCFSPSRPSTTSLHFTSLNSCTSTYLLALSGLLLPFNSLHHPPACPPWGPGPSAALPPTSGTPSHHKSVISTLSPFSNLISKHIFLNWHIQSDHSPPVLITPLHPVHLCFFNVNFIVVLLLCCFLSLLFKVTLRVLKGAFK</sequence>
<evidence type="ECO:0000259" key="3">
    <source>
        <dbReference type="PROSITE" id="PS50878"/>
    </source>
</evidence>
<keyword evidence="1" id="KW-1133">Transmembrane helix</keyword>
<reference evidence="4" key="2">
    <citation type="submission" date="2025-09" db="UniProtKB">
        <authorList>
            <consortium name="Ensembl"/>
        </authorList>
    </citation>
    <scope>IDENTIFICATION</scope>
</reference>
<evidence type="ECO:0000313" key="4">
    <source>
        <dbReference type="Ensembl" id="ENSLBEP00000019430.1"/>
    </source>
</evidence>
<protein>
    <recommendedName>
        <fullName evidence="3">Reverse transcriptase domain-containing protein</fullName>
    </recommendedName>
</protein>
<dbReference type="InParanoid" id="A0A3Q3MGP0"/>
<evidence type="ECO:0000313" key="5">
    <source>
        <dbReference type="Proteomes" id="UP000261660"/>
    </source>
</evidence>
<feature type="chain" id="PRO_5018747607" description="Reverse transcriptase domain-containing protein" evidence="2">
    <location>
        <begin position="20"/>
        <end position="433"/>
    </location>
</feature>
<name>A0A3Q3MGP0_9LABR</name>
<dbReference type="Ensembl" id="ENSLBET00000020482.1">
    <property type="protein sequence ID" value="ENSLBEP00000019430.1"/>
    <property type="gene ID" value="ENSLBEG00000014881.1"/>
</dbReference>
<accession>A0A3Q3MGP0</accession>
<feature type="signal peptide" evidence="2">
    <location>
        <begin position="1"/>
        <end position="19"/>
    </location>
</feature>
<dbReference type="Pfam" id="PF00078">
    <property type="entry name" value="RVT_1"/>
    <property type="match status" value="1"/>
</dbReference>